<proteinExistence type="predicted"/>
<feature type="region of interest" description="Disordered" evidence="1">
    <location>
        <begin position="100"/>
        <end position="164"/>
    </location>
</feature>
<keyword evidence="2" id="KW-0472">Membrane</keyword>
<keyword evidence="2" id="KW-1133">Transmembrane helix</keyword>
<accession>A0ABR1WYZ2</accession>
<comment type="caution">
    <text evidence="3">The sequence shown here is derived from an EMBL/GenBank/DDBJ whole genome shotgun (WGS) entry which is preliminary data.</text>
</comment>
<feature type="region of interest" description="Disordered" evidence="1">
    <location>
        <begin position="270"/>
        <end position="294"/>
    </location>
</feature>
<dbReference type="EMBL" id="JAQQWN010000004">
    <property type="protein sequence ID" value="KAK8088393.1"/>
    <property type="molecule type" value="Genomic_DNA"/>
</dbReference>
<feature type="compositionally biased region" description="Low complexity" evidence="1">
    <location>
        <begin position="142"/>
        <end position="162"/>
    </location>
</feature>
<reference evidence="3 4" key="1">
    <citation type="submission" date="2023-01" db="EMBL/GenBank/DDBJ databases">
        <title>Analysis of 21 Apiospora genomes using comparative genomics revels a genus with tremendous synthesis potential of carbohydrate active enzymes and secondary metabolites.</title>
        <authorList>
            <person name="Sorensen T."/>
        </authorList>
    </citation>
    <scope>NUCLEOTIDE SEQUENCE [LARGE SCALE GENOMIC DNA]</scope>
    <source>
        <strain evidence="3 4">CBS 114990</strain>
    </source>
</reference>
<sequence length="294" mass="32372">MSSSREEDPLFDTNKYYFPLGTLRTAPVQSGLEVPPQRDENAAAPGLQLVPDEQKHSHQDLPGLYGTRSTLRPPPVFLSTGQAVQVDEYASQGLQSIDQHYQQQYQQDQQHYQQDQQHYQQDQQQQQQFPHGVDHAGVQGHQWPLSSQSQQPSAQWSAFPSSNQDAWGFQNQQHNYQATPSGDGSLPEAVTMQAGIHLGLHPVHYAKPALSTTGSSEMWPNKHEATAMVTPKTPAWRRRPWLLWVCGVIALVVVAGAVIGGVLGSRKLPQESQAAARPSSSALPGPAGVLRRTV</sequence>
<organism evidence="3 4">
    <name type="scientific">Apiospora hydei</name>
    <dbReference type="NCBI Taxonomy" id="1337664"/>
    <lineage>
        <taxon>Eukaryota</taxon>
        <taxon>Fungi</taxon>
        <taxon>Dikarya</taxon>
        <taxon>Ascomycota</taxon>
        <taxon>Pezizomycotina</taxon>
        <taxon>Sordariomycetes</taxon>
        <taxon>Xylariomycetidae</taxon>
        <taxon>Amphisphaeriales</taxon>
        <taxon>Apiosporaceae</taxon>
        <taxon>Apiospora</taxon>
    </lineage>
</organism>
<evidence type="ECO:0000256" key="2">
    <source>
        <dbReference type="SAM" id="Phobius"/>
    </source>
</evidence>
<dbReference type="GeneID" id="92040729"/>
<evidence type="ECO:0000313" key="3">
    <source>
        <dbReference type="EMBL" id="KAK8088393.1"/>
    </source>
</evidence>
<feature type="compositionally biased region" description="Polar residues" evidence="1">
    <location>
        <begin position="270"/>
        <end position="282"/>
    </location>
</feature>
<name>A0ABR1WYZ2_9PEZI</name>
<feature type="region of interest" description="Disordered" evidence="1">
    <location>
        <begin position="28"/>
        <end position="69"/>
    </location>
</feature>
<feature type="compositionally biased region" description="Low complexity" evidence="1">
    <location>
        <begin position="100"/>
        <end position="128"/>
    </location>
</feature>
<keyword evidence="2" id="KW-0812">Transmembrane</keyword>
<dbReference type="Proteomes" id="UP001433268">
    <property type="component" value="Unassembled WGS sequence"/>
</dbReference>
<evidence type="ECO:0000256" key="1">
    <source>
        <dbReference type="SAM" id="MobiDB-lite"/>
    </source>
</evidence>
<keyword evidence="4" id="KW-1185">Reference proteome</keyword>
<dbReference type="RefSeq" id="XP_066671287.1">
    <property type="nucleotide sequence ID" value="XM_066807669.1"/>
</dbReference>
<feature type="transmembrane region" description="Helical" evidence="2">
    <location>
        <begin position="241"/>
        <end position="263"/>
    </location>
</feature>
<gene>
    <name evidence="3" type="ORF">PG997_003354</name>
</gene>
<evidence type="ECO:0000313" key="4">
    <source>
        <dbReference type="Proteomes" id="UP001433268"/>
    </source>
</evidence>
<protein>
    <submittedName>
        <fullName evidence="3">Uncharacterized protein</fullName>
    </submittedName>
</protein>